<dbReference type="RefSeq" id="WP_133362738.1">
    <property type="nucleotide sequence ID" value="NZ_CP037940.1"/>
</dbReference>
<dbReference type="EMBL" id="CP037940">
    <property type="protein sequence ID" value="QBO35659.1"/>
    <property type="molecule type" value="Genomic_DNA"/>
</dbReference>
<protein>
    <submittedName>
        <fullName evidence="1">Uncharacterized protein</fullName>
    </submittedName>
</protein>
<gene>
    <name evidence="1" type="ORF">EQG49_03890</name>
</gene>
<keyword evidence="2" id="KW-1185">Reference proteome</keyword>
<evidence type="ECO:0000313" key="1">
    <source>
        <dbReference type="EMBL" id="QBO35659.1"/>
    </source>
</evidence>
<name>A0A4P6YSH2_9LACO</name>
<reference evidence="2" key="1">
    <citation type="submission" date="2019-03" db="EMBL/GenBank/DDBJ databases">
        <title>Weissella sp. 26KH-42 Genome sequencing.</title>
        <authorList>
            <person name="Heo J."/>
            <person name="Kim S.-J."/>
            <person name="Kim J.-S."/>
            <person name="Hong S.-B."/>
            <person name="Kwon S.-W."/>
        </authorList>
    </citation>
    <scope>NUCLEOTIDE SEQUENCE [LARGE SCALE GENOMIC DNA]</scope>
    <source>
        <strain evidence="2">26KH-42</strain>
    </source>
</reference>
<accession>A0A4P6YSH2</accession>
<dbReference type="AlphaFoldDB" id="A0A4P6YSH2"/>
<organism evidence="1 2">
    <name type="scientific">Periweissella cryptocerci</name>
    <dbReference type="NCBI Taxonomy" id="2506420"/>
    <lineage>
        <taxon>Bacteria</taxon>
        <taxon>Bacillati</taxon>
        <taxon>Bacillota</taxon>
        <taxon>Bacilli</taxon>
        <taxon>Lactobacillales</taxon>
        <taxon>Lactobacillaceae</taxon>
        <taxon>Periweissella</taxon>
    </lineage>
</organism>
<evidence type="ECO:0000313" key="2">
    <source>
        <dbReference type="Proteomes" id="UP000292886"/>
    </source>
</evidence>
<dbReference type="Proteomes" id="UP000292886">
    <property type="component" value="Chromosome"/>
</dbReference>
<sequence>MTMLVAVTEPKFVTVGNVVSEFAWQHDGQIMAQLQLAQMDHNSLEATVVSLSMENERAGHELLKAVMRYLELTDYVVESFGPQAKFYQRIGFDLRQVINFHHQTLYTLTYDPINWEK</sequence>
<proteinExistence type="predicted"/>
<dbReference type="KEGG" id="wei:EQG49_03890"/>